<feature type="domain" description="HTH arsR-type" evidence="1">
    <location>
        <begin position="7"/>
        <end position="105"/>
    </location>
</feature>
<protein>
    <submittedName>
        <fullName evidence="2">ArsR family transcriptional regulator</fullName>
    </submittedName>
</protein>
<dbReference type="PANTHER" id="PTHR43861:SF1">
    <property type="entry name" value="TRANS-ACONITATE 2-METHYLTRANSFERASE"/>
    <property type="match status" value="1"/>
</dbReference>
<dbReference type="Gene3D" id="3.40.50.150">
    <property type="entry name" value="Vaccinia Virus protein VP39"/>
    <property type="match status" value="1"/>
</dbReference>
<dbReference type="RefSeq" id="WP_123713480.1">
    <property type="nucleotide sequence ID" value="NZ_RKHR01000006.1"/>
</dbReference>
<dbReference type="EMBL" id="RKHR01000006">
    <property type="protein sequence ID" value="ROR98911.1"/>
    <property type="molecule type" value="Genomic_DNA"/>
</dbReference>
<dbReference type="Gene3D" id="1.10.10.10">
    <property type="entry name" value="Winged helix-like DNA-binding domain superfamily/Winged helix DNA-binding domain"/>
    <property type="match status" value="1"/>
</dbReference>
<dbReference type="InterPro" id="IPR011991">
    <property type="entry name" value="ArsR-like_HTH"/>
</dbReference>
<dbReference type="CDD" id="cd00090">
    <property type="entry name" value="HTH_ARSR"/>
    <property type="match status" value="1"/>
</dbReference>
<dbReference type="Proteomes" id="UP000275394">
    <property type="component" value="Unassembled WGS sequence"/>
</dbReference>
<dbReference type="Pfam" id="PF01022">
    <property type="entry name" value="HTH_5"/>
    <property type="match status" value="1"/>
</dbReference>
<dbReference type="SMART" id="SM00418">
    <property type="entry name" value="HTH_ARSR"/>
    <property type="match status" value="1"/>
</dbReference>
<proteinExistence type="predicted"/>
<dbReference type="InterPro" id="IPR029063">
    <property type="entry name" value="SAM-dependent_MTases_sf"/>
</dbReference>
<dbReference type="CDD" id="cd02440">
    <property type="entry name" value="AdoMet_MTases"/>
    <property type="match status" value="1"/>
</dbReference>
<reference evidence="2 3" key="1">
    <citation type="submission" date="2018-11" db="EMBL/GenBank/DDBJ databases">
        <title>Genomic Encyclopedia of Type Strains, Phase IV (KMG-IV): sequencing the most valuable type-strain genomes for metagenomic binning, comparative biology and taxonomic classification.</title>
        <authorList>
            <person name="Goeker M."/>
        </authorList>
    </citation>
    <scope>NUCLEOTIDE SEQUENCE [LARGE SCALE GENOMIC DNA]</scope>
    <source>
        <strain evidence="2 3">DSM 100316</strain>
    </source>
</reference>
<gene>
    <name evidence="2" type="ORF">EDC56_3151</name>
</gene>
<dbReference type="GO" id="GO:0003700">
    <property type="term" value="F:DNA-binding transcription factor activity"/>
    <property type="evidence" value="ECO:0007669"/>
    <property type="project" value="InterPro"/>
</dbReference>
<evidence type="ECO:0000259" key="1">
    <source>
        <dbReference type="PROSITE" id="PS50987"/>
    </source>
</evidence>
<organism evidence="2 3">
    <name type="scientific">Sinobacterium caligoides</name>
    <dbReference type="NCBI Taxonomy" id="933926"/>
    <lineage>
        <taxon>Bacteria</taxon>
        <taxon>Pseudomonadati</taxon>
        <taxon>Pseudomonadota</taxon>
        <taxon>Gammaproteobacteria</taxon>
        <taxon>Cellvibrionales</taxon>
        <taxon>Spongiibacteraceae</taxon>
        <taxon>Sinobacterium</taxon>
    </lineage>
</organism>
<dbReference type="NCBIfam" id="NF033788">
    <property type="entry name" value="HTH_metalloreg"/>
    <property type="match status" value="1"/>
</dbReference>
<name>A0A3N2DGP3_9GAMM</name>
<dbReference type="PROSITE" id="PS50987">
    <property type="entry name" value="HTH_ARSR_2"/>
    <property type="match status" value="1"/>
</dbReference>
<dbReference type="InterPro" id="IPR001845">
    <property type="entry name" value="HTH_ArsR_DNA-bd_dom"/>
</dbReference>
<dbReference type="SUPFAM" id="SSF53335">
    <property type="entry name" value="S-adenosyl-L-methionine-dependent methyltransferases"/>
    <property type="match status" value="1"/>
</dbReference>
<dbReference type="InterPro" id="IPR036390">
    <property type="entry name" value="WH_DNA-bd_sf"/>
</dbReference>
<dbReference type="PANTHER" id="PTHR43861">
    <property type="entry name" value="TRANS-ACONITATE 2-METHYLTRANSFERASE-RELATED"/>
    <property type="match status" value="1"/>
</dbReference>
<comment type="caution">
    <text evidence="2">The sequence shown here is derived from an EMBL/GenBank/DDBJ whole genome shotgun (WGS) entry which is preliminary data.</text>
</comment>
<dbReference type="PRINTS" id="PR00778">
    <property type="entry name" value="HTHARSR"/>
</dbReference>
<dbReference type="AlphaFoldDB" id="A0A3N2DGP3"/>
<dbReference type="Pfam" id="PF13489">
    <property type="entry name" value="Methyltransf_23"/>
    <property type="match status" value="1"/>
</dbReference>
<dbReference type="SUPFAM" id="SSF46785">
    <property type="entry name" value="Winged helix' DNA-binding domain"/>
    <property type="match status" value="1"/>
</dbReference>
<keyword evidence="3" id="KW-1185">Reference proteome</keyword>
<evidence type="ECO:0000313" key="3">
    <source>
        <dbReference type="Proteomes" id="UP000275394"/>
    </source>
</evidence>
<dbReference type="OrthoDB" id="5297460at2"/>
<sequence length="339" mass="38141">MNDLSLAPLDQSQQLAHFCKASSDSLRLMILRVLASDSFGVQELCTIFSIKQSAMSHHLKVLAQAGLVERRREGNSIFYRRSEPASRAQLQRLQRQLFVEVDALSINAEVSQGIERVRCERSQRSQLFFNQNINNFREQQDLIADYQQYSDSVRQMLSSLPLSAHGCVVEVGPGAGEFLSELSPRFEQVIALDNSKVMLEQARDFADSNKLSNITFIHGDTSDARQQQLRADCVVMNMVLHHTPSPADIFRDVASIMQPGASLLITELCHHDQEWARDACGDLWLGFEPSDLDTWATAVGLHDGQNVYLALRNGFRIQVRQFYKPTDATGTRCPLNANE</sequence>
<evidence type="ECO:0000313" key="2">
    <source>
        <dbReference type="EMBL" id="ROR98911.1"/>
    </source>
</evidence>
<accession>A0A3N2DGP3</accession>
<dbReference type="InterPro" id="IPR036388">
    <property type="entry name" value="WH-like_DNA-bd_sf"/>
</dbReference>